<comment type="catalytic activity">
    <reaction evidence="13">
        <text>L-isoleucine + 2-oxoglutarate = (S)-3-methyl-2-oxopentanoate + L-glutamate</text>
        <dbReference type="Rhea" id="RHEA:24801"/>
        <dbReference type="ChEBI" id="CHEBI:16810"/>
        <dbReference type="ChEBI" id="CHEBI:29985"/>
        <dbReference type="ChEBI" id="CHEBI:35146"/>
        <dbReference type="ChEBI" id="CHEBI:58045"/>
        <dbReference type="EC" id="2.6.1.42"/>
    </reaction>
</comment>
<comment type="caution">
    <text evidence="17">The sequence shown here is derived from an EMBL/GenBank/DDBJ whole genome shotgun (WGS) entry which is preliminary data.</text>
</comment>
<keyword evidence="18" id="KW-1185">Reference proteome</keyword>
<keyword evidence="7 17" id="KW-0032">Aminotransferase</keyword>
<organism evidence="17 18">
    <name type="scientific">Thermomonospora umbrina</name>
    <dbReference type="NCBI Taxonomy" id="111806"/>
    <lineage>
        <taxon>Bacteria</taxon>
        <taxon>Bacillati</taxon>
        <taxon>Actinomycetota</taxon>
        <taxon>Actinomycetes</taxon>
        <taxon>Streptosporangiales</taxon>
        <taxon>Thermomonosporaceae</taxon>
        <taxon>Thermomonospora</taxon>
    </lineage>
</organism>
<reference evidence="17 18" key="1">
    <citation type="submission" date="2018-08" db="EMBL/GenBank/DDBJ databases">
        <title>Sequencing the genomes of 1000 actinobacteria strains.</title>
        <authorList>
            <person name="Klenk H.-P."/>
        </authorList>
    </citation>
    <scope>NUCLEOTIDE SEQUENCE [LARGE SCALE GENOMIC DNA]</scope>
    <source>
        <strain evidence="17 18">DSM 43927</strain>
    </source>
</reference>
<evidence type="ECO:0000256" key="2">
    <source>
        <dbReference type="ARBA" id="ARBA00004824"/>
    </source>
</evidence>
<evidence type="ECO:0000256" key="11">
    <source>
        <dbReference type="ARBA" id="ARBA00023304"/>
    </source>
</evidence>
<feature type="region of interest" description="Disordered" evidence="16">
    <location>
        <begin position="1"/>
        <end position="20"/>
    </location>
</feature>
<feature type="modified residue" description="N6-(pyridoxal phosphate)lysine" evidence="15">
    <location>
        <position position="206"/>
    </location>
</feature>
<dbReference type="NCBIfam" id="TIGR01123">
    <property type="entry name" value="ilvE_II"/>
    <property type="match status" value="1"/>
</dbReference>
<proteinExistence type="inferred from homology"/>
<dbReference type="PANTHER" id="PTHR11825">
    <property type="entry name" value="SUBGROUP IIII AMINOTRANSFERASE"/>
    <property type="match status" value="1"/>
</dbReference>
<name>A0A3D9SSM3_9ACTN</name>
<dbReference type="CDD" id="cd01557">
    <property type="entry name" value="BCAT_beta_family"/>
    <property type="match status" value="1"/>
</dbReference>
<dbReference type="OrthoDB" id="9804984at2"/>
<evidence type="ECO:0000256" key="10">
    <source>
        <dbReference type="ARBA" id="ARBA00022898"/>
    </source>
</evidence>
<evidence type="ECO:0000256" key="3">
    <source>
        <dbReference type="ARBA" id="ARBA00004931"/>
    </source>
</evidence>
<dbReference type="EMBL" id="QTTT01000001">
    <property type="protein sequence ID" value="REE98976.1"/>
    <property type="molecule type" value="Genomic_DNA"/>
</dbReference>
<dbReference type="Gene3D" id="3.30.470.10">
    <property type="match status" value="1"/>
</dbReference>
<dbReference type="InterPro" id="IPR043132">
    <property type="entry name" value="BCAT-like_C"/>
</dbReference>
<dbReference type="InterPro" id="IPR043131">
    <property type="entry name" value="BCAT-like_N"/>
</dbReference>
<sequence>MSSTLETLDFTVTPAPDPTPVEERERILANPGWGQHFTDHMITIRYSEGRGWYDAKLEPYGPIALDPATSVLHYAQEIFEGLKAYVQPDGSVVTFRPQSNAARFNRSARRMAMPELPEELFVRALELLVSTDRDWVPRTEGYSLYLRPFMFATTRALGVQRPSQDYLFMVIASPSGLYYPQGVKPVTVWASQDYTRAASGGTGDAKTGGNYAASFAAQADAVRAGCDQVVWLDAAERRWVEEVGSMNLMFVYGSGADTRLLTPALTGTLLPGITRDSLLKLAPDLGVPVEEGRIGIDEWEAGCASGEITEVFGCGTAAIISPVGGVRSARSAWTIGDGEPGPVSMRLRDELIGIQYGTRPDPYGWVHKII</sequence>
<comment type="similarity">
    <text evidence="5">Belongs to the class-IV pyridoxal-phosphate-dependent aminotransferase family.</text>
</comment>
<comment type="pathway">
    <text evidence="3">Amino-acid biosynthesis; L-valine biosynthesis; L-valine from pyruvate: step 4/4.</text>
</comment>
<dbReference type="GO" id="GO:0009097">
    <property type="term" value="P:isoleucine biosynthetic process"/>
    <property type="evidence" value="ECO:0007669"/>
    <property type="project" value="UniProtKB-UniPathway"/>
</dbReference>
<dbReference type="UniPathway" id="UPA00048">
    <property type="reaction ID" value="UER00073"/>
</dbReference>
<evidence type="ECO:0000256" key="15">
    <source>
        <dbReference type="PIRSR" id="PIRSR006468-1"/>
    </source>
</evidence>
<keyword evidence="8" id="KW-0028">Amino-acid biosynthesis</keyword>
<dbReference type="UniPathway" id="UPA00047">
    <property type="reaction ID" value="UER00058"/>
</dbReference>
<gene>
    <name evidence="17" type="ORF">DFJ69_4474</name>
</gene>
<comment type="pathway">
    <text evidence="2">Amino-acid biosynthesis; L-isoleucine biosynthesis; L-isoleucine from 2-oxobutanoate: step 4/4.</text>
</comment>
<dbReference type="EC" id="2.6.1.42" evidence="6"/>
<evidence type="ECO:0000256" key="14">
    <source>
        <dbReference type="ARBA" id="ARBA00049229"/>
    </source>
</evidence>
<evidence type="ECO:0000313" key="18">
    <source>
        <dbReference type="Proteomes" id="UP000256661"/>
    </source>
</evidence>
<evidence type="ECO:0000313" key="17">
    <source>
        <dbReference type="EMBL" id="REE98976.1"/>
    </source>
</evidence>
<evidence type="ECO:0000256" key="8">
    <source>
        <dbReference type="ARBA" id="ARBA00022605"/>
    </source>
</evidence>
<keyword evidence="9 17" id="KW-0808">Transferase</keyword>
<evidence type="ECO:0000256" key="6">
    <source>
        <dbReference type="ARBA" id="ARBA00013053"/>
    </source>
</evidence>
<dbReference type="PIRSF" id="PIRSF006468">
    <property type="entry name" value="BCAT1"/>
    <property type="match status" value="1"/>
</dbReference>
<dbReference type="Pfam" id="PF01063">
    <property type="entry name" value="Aminotran_4"/>
    <property type="match status" value="1"/>
</dbReference>
<evidence type="ECO:0000256" key="7">
    <source>
        <dbReference type="ARBA" id="ARBA00022576"/>
    </source>
</evidence>
<dbReference type="NCBIfam" id="NF009897">
    <property type="entry name" value="PRK13357.1"/>
    <property type="match status" value="1"/>
</dbReference>
<dbReference type="RefSeq" id="WP_116024356.1">
    <property type="nucleotide sequence ID" value="NZ_QTTT01000001.1"/>
</dbReference>
<evidence type="ECO:0000256" key="13">
    <source>
        <dbReference type="ARBA" id="ARBA00048798"/>
    </source>
</evidence>
<dbReference type="SUPFAM" id="SSF56752">
    <property type="entry name" value="D-aminoacid aminotransferase-like PLP-dependent enzymes"/>
    <property type="match status" value="1"/>
</dbReference>
<comment type="catalytic activity">
    <reaction evidence="12">
        <text>L-valine + 2-oxoglutarate = 3-methyl-2-oxobutanoate + L-glutamate</text>
        <dbReference type="Rhea" id="RHEA:24813"/>
        <dbReference type="ChEBI" id="CHEBI:11851"/>
        <dbReference type="ChEBI" id="CHEBI:16810"/>
        <dbReference type="ChEBI" id="CHEBI:29985"/>
        <dbReference type="ChEBI" id="CHEBI:57762"/>
        <dbReference type="EC" id="2.6.1.42"/>
    </reaction>
</comment>
<dbReference type="InterPro" id="IPR001544">
    <property type="entry name" value="Aminotrans_IV"/>
</dbReference>
<comment type="cofactor">
    <cofactor evidence="1">
        <name>pyridoxal 5'-phosphate</name>
        <dbReference type="ChEBI" id="CHEBI:597326"/>
    </cofactor>
</comment>
<evidence type="ECO:0000256" key="4">
    <source>
        <dbReference type="ARBA" id="ARBA00005072"/>
    </source>
</evidence>
<protein>
    <recommendedName>
        <fullName evidence="6">branched-chain-amino-acid transaminase</fullName>
        <ecNumber evidence="6">2.6.1.42</ecNumber>
    </recommendedName>
</protein>
<dbReference type="InterPro" id="IPR036038">
    <property type="entry name" value="Aminotransferase-like"/>
</dbReference>
<dbReference type="AlphaFoldDB" id="A0A3D9SSM3"/>
<evidence type="ECO:0000256" key="9">
    <source>
        <dbReference type="ARBA" id="ARBA00022679"/>
    </source>
</evidence>
<evidence type="ECO:0000256" key="16">
    <source>
        <dbReference type="SAM" id="MobiDB-lite"/>
    </source>
</evidence>
<evidence type="ECO:0000256" key="12">
    <source>
        <dbReference type="ARBA" id="ARBA00048212"/>
    </source>
</evidence>
<dbReference type="Proteomes" id="UP000256661">
    <property type="component" value="Unassembled WGS sequence"/>
</dbReference>
<keyword evidence="10" id="KW-0663">Pyridoxal phosphate</keyword>
<dbReference type="PANTHER" id="PTHR11825:SF44">
    <property type="entry name" value="BRANCHED-CHAIN-AMINO-ACID AMINOTRANSFERASE"/>
    <property type="match status" value="1"/>
</dbReference>
<dbReference type="InterPro" id="IPR033939">
    <property type="entry name" value="BCAT_family"/>
</dbReference>
<evidence type="ECO:0000256" key="5">
    <source>
        <dbReference type="ARBA" id="ARBA00009320"/>
    </source>
</evidence>
<evidence type="ECO:0000256" key="1">
    <source>
        <dbReference type="ARBA" id="ARBA00001933"/>
    </source>
</evidence>
<accession>A0A3D9SSM3</accession>
<dbReference type="GO" id="GO:0009098">
    <property type="term" value="P:L-leucine biosynthetic process"/>
    <property type="evidence" value="ECO:0007669"/>
    <property type="project" value="UniProtKB-UniPathway"/>
</dbReference>
<dbReference type="InterPro" id="IPR005786">
    <property type="entry name" value="B_amino_transII"/>
</dbReference>
<comment type="pathway">
    <text evidence="4">Amino-acid biosynthesis; L-leucine biosynthesis; L-leucine from 3-methyl-2-oxobutanoate: step 4/4.</text>
</comment>
<dbReference type="GO" id="GO:0004084">
    <property type="term" value="F:branched-chain-amino-acid transaminase activity"/>
    <property type="evidence" value="ECO:0007669"/>
    <property type="project" value="UniProtKB-EC"/>
</dbReference>
<comment type="catalytic activity">
    <reaction evidence="14">
        <text>L-leucine + 2-oxoglutarate = 4-methyl-2-oxopentanoate + L-glutamate</text>
        <dbReference type="Rhea" id="RHEA:18321"/>
        <dbReference type="ChEBI" id="CHEBI:16810"/>
        <dbReference type="ChEBI" id="CHEBI:17865"/>
        <dbReference type="ChEBI" id="CHEBI:29985"/>
        <dbReference type="ChEBI" id="CHEBI:57427"/>
        <dbReference type="EC" id="2.6.1.42"/>
    </reaction>
</comment>
<dbReference type="Gene3D" id="3.20.10.10">
    <property type="entry name" value="D-amino Acid Aminotransferase, subunit A, domain 2"/>
    <property type="match status" value="1"/>
</dbReference>
<keyword evidence="11" id="KW-0100">Branched-chain amino acid biosynthesis</keyword>
<dbReference type="GO" id="GO:0009099">
    <property type="term" value="P:L-valine biosynthetic process"/>
    <property type="evidence" value="ECO:0007669"/>
    <property type="project" value="UniProtKB-UniPathway"/>
</dbReference>
<dbReference type="UniPathway" id="UPA00049">
    <property type="reaction ID" value="UER00062"/>
</dbReference>